<dbReference type="Gene3D" id="3.90.550.10">
    <property type="entry name" value="Spore Coat Polysaccharide Biosynthesis Protein SpsA, Chain A"/>
    <property type="match status" value="1"/>
</dbReference>
<evidence type="ECO:0000313" key="3">
    <source>
        <dbReference type="Proteomes" id="UP000278006"/>
    </source>
</evidence>
<dbReference type="PANTHER" id="PTHR22916:SF3">
    <property type="entry name" value="UDP-GLCNAC:BETAGAL BETA-1,3-N-ACETYLGLUCOSAMINYLTRANSFERASE-LIKE PROTEIN 1"/>
    <property type="match status" value="1"/>
</dbReference>
<comment type="caution">
    <text evidence="2">The sequence shown here is derived from an EMBL/GenBank/DDBJ whole genome shotgun (WGS) entry which is preliminary data.</text>
</comment>
<reference evidence="2 3" key="1">
    <citation type="submission" date="2018-10" db="EMBL/GenBank/DDBJ databases">
        <title>Draft genome of Cortibacter populi DSM10536.</title>
        <authorList>
            <person name="Bernier A.-M."/>
            <person name="Bernard K."/>
        </authorList>
    </citation>
    <scope>NUCLEOTIDE SEQUENCE [LARGE SCALE GENOMIC DNA]</scope>
    <source>
        <strain evidence="2 3">DSM 105136</strain>
    </source>
</reference>
<protein>
    <submittedName>
        <fullName evidence="2">Glycosyltransferase family 2 protein</fullName>
    </submittedName>
</protein>
<name>A0A3M6QMK8_9BURK</name>
<dbReference type="EMBL" id="RDQO01000005">
    <property type="protein sequence ID" value="RMX04185.1"/>
    <property type="molecule type" value="Genomic_DNA"/>
</dbReference>
<dbReference type="SUPFAM" id="SSF53448">
    <property type="entry name" value="Nucleotide-diphospho-sugar transferases"/>
    <property type="match status" value="1"/>
</dbReference>
<proteinExistence type="predicted"/>
<dbReference type="AlphaFoldDB" id="A0A3M6QMK8"/>
<keyword evidence="3" id="KW-1185">Reference proteome</keyword>
<dbReference type="Pfam" id="PF00535">
    <property type="entry name" value="Glycos_transf_2"/>
    <property type="match status" value="1"/>
</dbReference>
<dbReference type="RefSeq" id="WP_122230917.1">
    <property type="nucleotide sequence ID" value="NZ_RDQO01000005.1"/>
</dbReference>
<gene>
    <name evidence="2" type="ORF">D8I35_15375</name>
</gene>
<dbReference type="InterPro" id="IPR029044">
    <property type="entry name" value="Nucleotide-diphossugar_trans"/>
</dbReference>
<evidence type="ECO:0000313" key="2">
    <source>
        <dbReference type="EMBL" id="RMX04185.1"/>
    </source>
</evidence>
<dbReference type="GO" id="GO:0016758">
    <property type="term" value="F:hexosyltransferase activity"/>
    <property type="evidence" value="ECO:0007669"/>
    <property type="project" value="UniProtKB-ARBA"/>
</dbReference>
<dbReference type="CDD" id="cd00761">
    <property type="entry name" value="Glyco_tranf_GTA_type"/>
    <property type="match status" value="1"/>
</dbReference>
<evidence type="ECO:0000259" key="1">
    <source>
        <dbReference type="Pfam" id="PF00535"/>
    </source>
</evidence>
<organism evidence="2 3">
    <name type="scientific">Corticibacter populi</name>
    <dbReference type="NCBI Taxonomy" id="1550736"/>
    <lineage>
        <taxon>Bacteria</taxon>
        <taxon>Pseudomonadati</taxon>
        <taxon>Pseudomonadota</taxon>
        <taxon>Betaproteobacteria</taxon>
        <taxon>Burkholderiales</taxon>
        <taxon>Comamonadaceae</taxon>
        <taxon>Corticibacter</taxon>
    </lineage>
</organism>
<sequence length="351" mass="39799">MIEPIPSRPWLSILIPVYNVEAYLQECVESVLAQADAGVEVLMLDDVSTDGSALLMEALRQRWPDRIRLLAHPRNQGLSAARNTMLAACQGDYVWCLDSDDKLLPGAIAELRDIVSRHGPELVLCDFQLWRAHPRLKHRLRGEAHRASFAGPAGQLLHSRADLLAGMCRKGQMHAWSKVVRRSLWGDDLRFPSGSYFEDMATMPRLLLRARSWFYAPSVWVAYRQREGSIVSNMTLRKAADLSGALRVFSKELVLAQQEDPGLRQPRIAFLVSHMSARNYMGAMRFLAAHPQSEGVAEAARQFAQDFLLSSPLTPQQLLQAYRRHGWWMRYLRGRRWLESDDLKAAQQAAS</sequence>
<dbReference type="PANTHER" id="PTHR22916">
    <property type="entry name" value="GLYCOSYLTRANSFERASE"/>
    <property type="match status" value="1"/>
</dbReference>
<dbReference type="Proteomes" id="UP000278006">
    <property type="component" value="Unassembled WGS sequence"/>
</dbReference>
<accession>A0A3M6QMK8</accession>
<dbReference type="InterPro" id="IPR001173">
    <property type="entry name" value="Glyco_trans_2-like"/>
</dbReference>
<feature type="domain" description="Glycosyltransferase 2-like" evidence="1">
    <location>
        <begin position="12"/>
        <end position="142"/>
    </location>
</feature>
<dbReference type="OrthoDB" id="9815923at2"/>
<keyword evidence="2" id="KW-0808">Transferase</keyword>